<feature type="region of interest" description="Disordered" evidence="1">
    <location>
        <begin position="1"/>
        <end position="21"/>
    </location>
</feature>
<name>A0A316AEX1_9ACTN</name>
<feature type="compositionally biased region" description="Low complexity" evidence="1">
    <location>
        <begin position="37"/>
        <end position="47"/>
    </location>
</feature>
<keyword evidence="2" id="KW-1133">Transmembrane helix</keyword>
<evidence type="ECO:0000256" key="2">
    <source>
        <dbReference type="SAM" id="Phobius"/>
    </source>
</evidence>
<dbReference type="RefSeq" id="WP_170131255.1">
    <property type="nucleotide sequence ID" value="NZ_QGDQ01000001.1"/>
</dbReference>
<organism evidence="3 4">
    <name type="scientific">Quadrisphaera granulorum</name>
    <dbReference type="NCBI Taxonomy" id="317664"/>
    <lineage>
        <taxon>Bacteria</taxon>
        <taxon>Bacillati</taxon>
        <taxon>Actinomycetota</taxon>
        <taxon>Actinomycetes</taxon>
        <taxon>Kineosporiales</taxon>
        <taxon>Kineosporiaceae</taxon>
        <taxon>Quadrisphaera</taxon>
    </lineage>
</organism>
<dbReference type="AlphaFoldDB" id="A0A316AEX1"/>
<feature type="compositionally biased region" description="Basic and acidic residues" evidence="1">
    <location>
        <begin position="1"/>
        <end position="18"/>
    </location>
</feature>
<keyword evidence="2" id="KW-0812">Transmembrane</keyword>
<protein>
    <submittedName>
        <fullName evidence="3">Uncharacterized protein</fullName>
    </submittedName>
</protein>
<evidence type="ECO:0000256" key="1">
    <source>
        <dbReference type="SAM" id="MobiDB-lite"/>
    </source>
</evidence>
<dbReference type="EMBL" id="QGDQ01000001">
    <property type="protein sequence ID" value="PWJ56335.1"/>
    <property type="molecule type" value="Genomic_DNA"/>
</dbReference>
<feature type="region of interest" description="Disordered" evidence="1">
    <location>
        <begin position="37"/>
        <end position="56"/>
    </location>
</feature>
<dbReference type="Proteomes" id="UP000245469">
    <property type="component" value="Unassembled WGS sequence"/>
</dbReference>
<sequence>MDAENDRLDRPDRFEQDQRMGAYDARMLTALRELVAEQSSAEQSSAAPGGAHERARRRWTRNPLLVAAAAAAVVAGGLVVVPTLQAEPAWAVSRDAAGDVDVQVNRFDDAAGLERALEAEGIHADVTFLPDGTWCAPGRYDEDQDRTPSGTSVAIGEGHFGASVPAGGAPEGTTLVITASARSMTDAELRALDEDPGDNVFVDSATTSRVEFLVVAGPVAPCTAEPAPPLDAG</sequence>
<feature type="transmembrane region" description="Helical" evidence="2">
    <location>
        <begin position="64"/>
        <end position="84"/>
    </location>
</feature>
<comment type="caution">
    <text evidence="3">The sequence shown here is derived from an EMBL/GenBank/DDBJ whole genome shotgun (WGS) entry which is preliminary data.</text>
</comment>
<evidence type="ECO:0000313" key="4">
    <source>
        <dbReference type="Proteomes" id="UP000245469"/>
    </source>
</evidence>
<reference evidence="3 4" key="1">
    <citation type="submission" date="2018-03" db="EMBL/GenBank/DDBJ databases">
        <title>Genomic Encyclopedia of Archaeal and Bacterial Type Strains, Phase II (KMG-II): from individual species to whole genera.</title>
        <authorList>
            <person name="Goeker M."/>
        </authorList>
    </citation>
    <scope>NUCLEOTIDE SEQUENCE [LARGE SCALE GENOMIC DNA]</scope>
    <source>
        <strain evidence="3 4">DSM 44889</strain>
    </source>
</reference>
<accession>A0A316AEX1</accession>
<keyword evidence="4" id="KW-1185">Reference proteome</keyword>
<evidence type="ECO:0000313" key="3">
    <source>
        <dbReference type="EMBL" id="PWJ56335.1"/>
    </source>
</evidence>
<proteinExistence type="predicted"/>
<gene>
    <name evidence="3" type="ORF">BXY45_101311</name>
</gene>
<keyword evidence="2" id="KW-0472">Membrane</keyword>